<evidence type="ECO:0000313" key="3">
    <source>
        <dbReference type="Proteomes" id="UP001596043"/>
    </source>
</evidence>
<protein>
    <submittedName>
        <fullName evidence="2">Polysaccharide deacetylase family protein</fullName>
    </submittedName>
</protein>
<dbReference type="EMBL" id="JBHSFV010000008">
    <property type="protein sequence ID" value="MFC4634939.1"/>
    <property type="molecule type" value="Genomic_DNA"/>
</dbReference>
<proteinExistence type="predicted"/>
<dbReference type="RefSeq" id="WP_379979691.1">
    <property type="nucleotide sequence ID" value="NZ_JBHSFV010000008.1"/>
</dbReference>
<gene>
    <name evidence="2" type="ORF">ACFO3O_13545</name>
</gene>
<sequence length="428" mass="49703">MLLVYTHKITPRVTYTFKHICTRVLGIKVSFTSKVEDFVAHEGSKLSYTHKQLGNELHISAVELLFEQGVMDVDFQLQDWDGVPCFFASKIAEATMPYDIFAATFYMLSRYEEYLPHVKDALGRFPASESIAYKNQFLDRPVVDIWIQRFREVLEKFFPDAVLKQSQFTTQVIIDVPQAYAYRKVGFLRTVGGYGRDFINFRLKRNFIRTQVLLGLRKDPFDIFSWLVNVQKQSSSRFKLFFELGDYTADSKNIKYSKRSFQSLIKMVGDYSTVGLLVSKNASQSVEVLKEERKRIEHITNRPLKQTRITDCKIVLPTSYRDLLDQEIAEDYTMGYPDIPGFRASTSMPFLFYDLDYEIQTPLVVNPFCMHVNAIIDETKHTIDRVRLERIKGAVKEVNGLFLIAFSNSDFTNVYSKKVFRTLLTTDE</sequence>
<organism evidence="2 3">
    <name type="scientific">Dokdonia ponticola</name>
    <dbReference type="NCBI Taxonomy" id="2041041"/>
    <lineage>
        <taxon>Bacteria</taxon>
        <taxon>Pseudomonadati</taxon>
        <taxon>Bacteroidota</taxon>
        <taxon>Flavobacteriia</taxon>
        <taxon>Flavobacteriales</taxon>
        <taxon>Flavobacteriaceae</taxon>
        <taxon>Dokdonia</taxon>
    </lineage>
</organism>
<keyword evidence="3" id="KW-1185">Reference proteome</keyword>
<reference evidence="3" key="1">
    <citation type="journal article" date="2019" name="Int. J. Syst. Evol. Microbiol.">
        <title>The Global Catalogue of Microorganisms (GCM) 10K type strain sequencing project: providing services to taxonomists for standard genome sequencing and annotation.</title>
        <authorList>
            <consortium name="The Broad Institute Genomics Platform"/>
            <consortium name="The Broad Institute Genome Sequencing Center for Infectious Disease"/>
            <person name="Wu L."/>
            <person name="Ma J."/>
        </authorList>
    </citation>
    <scope>NUCLEOTIDE SEQUENCE [LARGE SCALE GENOMIC DNA]</scope>
    <source>
        <strain evidence="3">YJ-61-S</strain>
    </source>
</reference>
<name>A0ABV9I0B8_9FLAO</name>
<dbReference type="InterPro" id="IPR054297">
    <property type="entry name" value="DUF7033"/>
</dbReference>
<evidence type="ECO:0000313" key="2">
    <source>
        <dbReference type="EMBL" id="MFC4634939.1"/>
    </source>
</evidence>
<dbReference type="Proteomes" id="UP001596043">
    <property type="component" value="Unassembled WGS sequence"/>
</dbReference>
<accession>A0ABV9I0B8</accession>
<dbReference type="CDD" id="cd10931">
    <property type="entry name" value="CE4_u7"/>
    <property type="match status" value="1"/>
</dbReference>
<comment type="caution">
    <text evidence="2">The sequence shown here is derived from an EMBL/GenBank/DDBJ whole genome shotgun (WGS) entry which is preliminary data.</text>
</comment>
<dbReference type="Pfam" id="PF23019">
    <property type="entry name" value="DUF7033"/>
    <property type="match status" value="1"/>
</dbReference>
<feature type="domain" description="DUF7033" evidence="1">
    <location>
        <begin position="97"/>
        <end position="183"/>
    </location>
</feature>
<evidence type="ECO:0000259" key="1">
    <source>
        <dbReference type="Pfam" id="PF23019"/>
    </source>
</evidence>